<comment type="similarity">
    <text evidence="1">Belongs to the UPF0337 (CsbD) family.</text>
</comment>
<dbReference type="PANTHER" id="PTHR34977">
    <property type="entry name" value="UPF0337 PROTEIN YJBJ"/>
    <property type="match status" value="1"/>
</dbReference>
<evidence type="ECO:0000313" key="3">
    <source>
        <dbReference type="EMBL" id="SEQ14025.1"/>
    </source>
</evidence>
<accession>A0A1H9DKL6</accession>
<keyword evidence="4" id="KW-1185">Reference proteome</keyword>
<name>A0A1H9DKL6_9BACT</name>
<dbReference type="InterPro" id="IPR036629">
    <property type="entry name" value="YjbJ_sf"/>
</dbReference>
<dbReference type="EMBL" id="FOFB01000006">
    <property type="protein sequence ID" value="SEQ14025.1"/>
    <property type="molecule type" value="Genomic_DNA"/>
</dbReference>
<dbReference type="InterPro" id="IPR008462">
    <property type="entry name" value="CsbD"/>
</dbReference>
<dbReference type="PANTHER" id="PTHR34977:SF1">
    <property type="entry name" value="UPF0337 PROTEIN YJBJ"/>
    <property type="match status" value="1"/>
</dbReference>
<dbReference type="InParanoid" id="A0A1H9DKL6"/>
<evidence type="ECO:0000313" key="4">
    <source>
        <dbReference type="Proteomes" id="UP000199021"/>
    </source>
</evidence>
<protein>
    <submittedName>
        <fullName evidence="3">Uncharacterized conserved protein YjbJ, UPF0337 family</fullName>
    </submittedName>
</protein>
<proteinExistence type="inferred from homology"/>
<gene>
    <name evidence="3" type="ORF">SAMN05444359_10642</name>
</gene>
<dbReference type="Pfam" id="PF05532">
    <property type="entry name" value="CsbD"/>
    <property type="match status" value="1"/>
</dbReference>
<dbReference type="PIRSF" id="PIRSF039008">
    <property type="entry name" value="YjbJ"/>
    <property type="match status" value="1"/>
</dbReference>
<dbReference type="Proteomes" id="UP000199021">
    <property type="component" value="Unassembled WGS sequence"/>
</dbReference>
<dbReference type="STRING" id="478744.SAMN05444359_10642"/>
<feature type="domain" description="CsbD-like" evidence="2">
    <location>
        <begin position="6"/>
        <end position="56"/>
    </location>
</feature>
<reference evidence="4" key="1">
    <citation type="submission" date="2016-10" db="EMBL/GenBank/DDBJ databases">
        <authorList>
            <person name="Varghese N."/>
            <person name="Submissions S."/>
        </authorList>
    </citation>
    <scope>NUCLEOTIDE SEQUENCE [LARGE SCALE GENOMIC DNA]</scope>
    <source>
        <strain evidence="4">DSM 24740</strain>
    </source>
</reference>
<evidence type="ECO:0000256" key="1">
    <source>
        <dbReference type="ARBA" id="ARBA00009129"/>
    </source>
</evidence>
<evidence type="ECO:0000259" key="2">
    <source>
        <dbReference type="Pfam" id="PF05532"/>
    </source>
</evidence>
<sequence length="63" mass="7269">MSATNDKIRGNWNQLKGKVKEQYGELTDNDLAYEEGQEDQLIGRLQEKLGQTKEEVTNWINSL</sequence>
<dbReference type="InterPro" id="IPR050423">
    <property type="entry name" value="UPF0337_stress_rsp"/>
</dbReference>
<dbReference type="AlphaFoldDB" id="A0A1H9DKL6"/>
<dbReference type="SUPFAM" id="SSF69047">
    <property type="entry name" value="Hypothetical protein YjbJ"/>
    <property type="match status" value="1"/>
</dbReference>
<dbReference type="InterPro" id="IPR026042">
    <property type="entry name" value="YjbJ"/>
</dbReference>
<dbReference type="OrthoDB" id="9796058at2"/>
<dbReference type="Gene3D" id="1.10.1470.10">
    <property type="entry name" value="YjbJ"/>
    <property type="match status" value="1"/>
</dbReference>
<organism evidence="3 4">
    <name type="scientific">Neolewinella agarilytica</name>
    <dbReference type="NCBI Taxonomy" id="478744"/>
    <lineage>
        <taxon>Bacteria</taxon>
        <taxon>Pseudomonadati</taxon>
        <taxon>Bacteroidota</taxon>
        <taxon>Saprospiria</taxon>
        <taxon>Saprospirales</taxon>
        <taxon>Lewinellaceae</taxon>
        <taxon>Neolewinella</taxon>
    </lineage>
</organism>
<dbReference type="RefSeq" id="WP_090166634.1">
    <property type="nucleotide sequence ID" value="NZ_FOFB01000006.1"/>
</dbReference>